<sequence>MTNKCNSQTPNQMSKTDNTKQDSYISILKSQLIAGVSGEKNETDYTTYQFIVKDIEATETIILEELKNNGYKIPSSEKFNNKIDEIFKRIIDPKSESKYLQINFEDKCSKNFSLFKNLNSIDVNPYSTYVFKKGLFISDFYSIPEILDYTKISDLTKIENEAEVNNRSAEIKIFYWKDISDLKQSRKKNIQTIIARNMYLFNDSKAYITWLVQNDQTFIKNIIKVFGYDKEPKFNESVINNLNTKSVNNLDELYNYIVSKTCNGKLEIRDLFLKSYSDIYNNSKNVQDVLILKYLSSEIISNILKNNYNDAEKNKILAHIANIYDPLFKKYHHDGQNWGEMTILADYRDYLDREEWEKVKQEYQKNNYYNLPNLKAMIEYADMFDSVGAPN</sequence>
<dbReference type="STRING" id="452084.AR438_17255"/>
<gene>
    <name evidence="1" type="ORF">AR438_17255</name>
</gene>
<organism evidence="1 2">
    <name type="scientific">Chryseobacterium aquaticum</name>
    <dbReference type="NCBI Taxonomy" id="452084"/>
    <lineage>
        <taxon>Bacteria</taxon>
        <taxon>Pseudomonadati</taxon>
        <taxon>Bacteroidota</taxon>
        <taxon>Flavobacteriia</taxon>
        <taxon>Flavobacteriales</taxon>
        <taxon>Weeksellaceae</taxon>
        <taxon>Chryseobacterium group</taxon>
        <taxon>Chryseobacterium</taxon>
    </lineage>
</organism>
<dbReference type="AlphaFoldDB" id="A0A0Q3HNL9"/>
<dbReference type="Proteomes" id="UP000051682">
    <property type="component" value="Unassembled WGS sequence"/>
</dbReference>
<comment type="caution">
    <text evidence="1">The sequence shown here is derived from an EMBL/GenBank/DDBJ whole genome shotgun (WGS) entry which is preliminary data.</text>
</comment>
<evidence type="ECO:0000313" key="2">
    <source>
        <dbReference type="Proteomes" id="UP000051682"/>
    </source>
</evidence>
<proteinExistence type="predicted"/>
<accession>A0A0Q3HNL9</accession>
<reference evidence="1 2" key="1">
    <citation type="submission" date="2015-10" db="EMBL/GenBank/DDBJ databases">
        <title>Chryseobacterium aquaticum genome.</title>
        <authorList>
            <person name="Newman J.D."/>
            <person name="Ferguson M.B."/>
            <person name="Miller J.R."/>
        </authorList>
    </citation>
    <scope>NUCLEOTIDE SEQUENCE [LARGE SCALE GENOMIC DNA]</scope>
    <source>
        <strain evidence="1 2">KCTC 12483</strain>
    </source>
</reference>
<dbReference type="EMBL" id="LLYZ01000021">
    <property type="protein sequence ID" value="KQK24376.1"/>
    <property type="molecule type" value="Genomic_DNA"/>
</dbReference>
<evidence type="ECO:0000313" key="1">
    <source>
        <dbReference type="EMBL" id="KQK24376.1"/>
    </source>
</evidence>
<name>A0A0Q3HNL9_9FLAO</name>
<keyword evidence="2" id="KW-1185">Reference proteome</keyword>
<protein>
    <submittedName>
        <fullName evidence="1">Uncharacterized protein</fullName>
    </submittedName>
</protein>